<dbReference type="Pfam" id="PF00049">
    <property type="entry name" value="Insulin"/>
    <property type="match status" value="1"/>
</dbReference>
<dbReference type="PRINTS" id="PR00276">
    <property type="entry name" value="INSULINFAMLY"/>
</dbReference>
<keyword evidence="3 6" id="KW-0732">Signal</keyword>
<dbReference type="InterPro" id="IPR036438">
    <property type="entry name" value="Insulin-like_sf"/>
</dbReference>
<evidence type="ECO:0000256" key="1">
    <source>
        <dbReference type="ARBA" id="ARBA00009034"/>
    </source>
</evidence>
<feature type="chain" id="PRO_5042455671" evidence="6">
    <location>
        <begin position="35"/>
        <end position="176"/>
    </location>
</feature>
<evidence type="ECO:0000313" key="10">
    <source>
        <dbReference type="Proteomes" id="UP000005408"/>
    </source>
</evidence>
<evidence type="ECO:0000256" key="6">
    <source>
        <dbReference type="SAM" id="SignalP"/>
    </source>
</evidence>
<keyword evidence="10" id="KW-1185">Reference proteome</keyword>
<reference evidence="9" key="2">
    <citation type="submission" date="2022-08" db="UniProtKB">
        <authorList>
            <consortium name="EnsemblMetazoa"/>
        </authorList>
    </citation>
    <scope>IDENTIFICATION</scope>
    <source>
        <strain evidence="9">05x7-T-G4-1.051#20</strain>
    </source>
</reference>
<keyword evidence="4" id="KW-1015">Disulfide bond</keyword>
<proteinExistence type="inferred from homology"/>
<feature type="domain" description="Insulin-like" evidence="7">
    <location>
        <begin position="52"/>
        <end position="146"/>
    </location>
</feature>
<dbReference type="Proteomes" id="UP000005408">
    <property type="component" value="Unassembled WGS sequence"/>
</dbReference>
<organism evidence="8">
    <name type="scientific">Magallana gigas</name>
    <name type="common">Pacific oyster</name>
    <name type="synonym">Crassostrea gigas</name>
    <dbReference type="NCBI Taxonomy" id="29159"/>
    <lineage>
        <taxon>Eukaryota</taxon>
        <taxon>Metazoa</taxon>
        <taxon>Spiralia</taxon>
        <taxon>Lophotrochozoa</taxon>
        <taxon>Mollusca</taxon>
        <taxon>Bivalvia</taxon>
        <taxon>Autobranchia</taxon>
        <taxon>Pteriomorphia</taxon>
        <taxon>Ostreida</taxon>
        <taxon>Ostreoidea</taxon>
        <taxon>Ostreidae</taxon>
        <taxon>Magallana</taxon>
    </lineage>
</organism>
<reference evidence="8" key="1">
    <citation type="journal article" date="2012" name="Nature">
        <title>The oyster genome reveals stress adaptation and complexity of shell formation.</title>
        <authorList>
            <person name="Zhang G."/>
            <person name="Fang X."/>
            <person name="Guo X."/>
            <person name="Li L."/>
            <person name="Luo R."/>
            <person name="Xu F."/>
            <person name="Yang P."/>
            <person name="Zhang L."/>
            <person name="Wang X."/>
            <person name="Qi H."/>
            <person name="Xiong Z."/>
            <person name="Que H."/>
            <person name="Xie Y."/>
            <person name="Holland P.W."/>
            <person name="Paps J."/>
            <person name="Zhu Y."/>
            <person name="Wu F."/>
            <person name="Chen Y."/>
            <person name="Wang J."/>
            <person name="Peng C."/>
            <person name="Meng J."/>
            <person name="Yang L."/>
            <person name="Liu J."/>
            <person name="Wen B."/>
            <person name="Zhang N."/>
            <person name="Huang Z."/>
            <person name="Zhu Q."/>
            <person name="Feng Y."/>
            <person name="Mount A."/>
            <person name="Hedgecock D."/>
            <person name="Xu Z."/>
            <person name="Liu Y."/>
            <person name="Domazet-Loso T."/>
            <person name="Du Y."/>
            <person name="Sun X."/>
            <person name="Zhang S."/>
            <person name="Liu B."/>
            <person name="Cheng P."/>
            <person name="Jiang X."/>
            <person name="Li J."/>
            <person name="Fan D."/>
            <person name="Wang W."/>
            <person name="Fu W."/>
            <person name="Wang T."/>
            <person name="Wang B."/>
            <person name="Zhang J."/>
            <person name="Peng Z."/>
            <person name="Li Y."/>
            <person name="Li N."/>
            <person name="Wang J."/>
            <person name="Chen M."/>
            <person name="He Y."/>
            <person name="Tan F."/>
            <person name="Song X."/>
            <person name="Zheng Q."/>
            <person name="Huang R."/>
            <person name="Yang H."/>
            <person name="Du X."/>
            <person name="Chen L."/>
            <person name="Yang M."/>
            <person name="Gaffney P.M."/>
            <person name="Wang S."/>
            <person name="Luo L."/>
            <person name="She Z."/>
            <person name="Ming Y."/>
            <person name="Huang W."/>
            <person name="Zhang S."/>
            <person name="Huang B."/>
            <person name="Zhang Y."/>
            <person name="Qu T."/>
            <person name="Ni P."/>
            <person name="Miao G."/>
            <person name="Wang J."/>
            <person name="Wang Q."/>
            <person name="Steinberg C.E."/>
            <person name="Wang H."/>
            <person name="Li N."/>
            <person name="Qian L."/>
            <person name="Zhang G."/>
            <person name="Li Y."/>
            <person name="Yang H."/>
            <person name="Liu X."/>
            <person name="Wang J."/>
            <person name="Yin Y."/>
            <person name="Wang J."/>
        </authorList>
    </citation>
    <scope>NUCLEOTIDE SEQUENCE [LARGE SCALE GENOMIC DNA]</scope>
    <source>
        <strain evidence="8">05x7-T-G4-1.051#20</strain>
    </source>
</reference>
<dbReference type="SUPFAM" id="SSF56994">
    <property type="entry name" value="Insulin-like"/>
    <property type="match status" value="1"/>
</dbReference>
<evidence type="ECO:0000259" key="7">
    <source>
        <dbReference type="SMART" id="SM00078"/>
    </source>
</evidence>
<dbReference type="PANTHER" id="PTHR13647">
    <property type="entry name" value="INSULIN-LIKE PEPTIDE 2-RELATED"/>
    <property type="match status" value="1"/>
</dbReference>
<dbReference type="EnsemblMetazoa" id="G19482.5">
    <property type="protein sequence ID" value="G19482.5:cds"/>
    <property type="gene ID" value="G19482"/>
</dbReference>
<comment type="similarity">
    <text evidence="1 5">Belongs to the insulin family.</text>
</comment>
<dbReference type="InterPro" id="IPR016179">
    <property type="entry name" value="Insulin-like"/>
</dbReference>
<dbReference type="OMA" id="HACSFRE"/>
<dbReference type="EnsemblMetazoa" id="G19482.3">
    <property type="protein sequence ID" value="G19482.3:cds"/>
    <property type="gene ID" value="G19482"/>
</dbReference>
<dbReference type="GO" id="GO:0005179">
    <property type="term" value="F:hormone activity"/>
    <property type="evidence" value="ECO:0007669"/>
    <property type="project" value="InterPro"/>
</dbReference>
<evidence type="ECO:0000256" key="2">
    <source>
        <dbReference type="ARBA" id="ARBA00022685"/>
    </source>
</evidence>
<dbReference type="PROSITE" id="PS00262">
    <property type="entry name" value="INSULIN"/>
    <property type="match status" value="1"/>
</dbReference>
<dbReference type="EnsemblMetazoa" id="G19482.2">
    <property type="protein sequence ID" value="G19482.2:cds"/>
    <property type="gene ID" value="G19482"/>
</dbReference>
<dbReference type="PANTHER" id="PTHR13647:SF4">
    <property type="entry name" value="INSULIN-LIKE PEPTIDE 1-RELATED"/>
    <property type="match status" value="1"/>
</dbReference>
<evidence type="ECO:0000256" key="3">
    <source>
        <dbReference type="ARBA" id="ARBA00022729"/>
    </source>
</evidence>
<accession>K1PAH7</accession>
<dbReference type="HOGENOM" id="CLU_101121_0_0_1"/>
<protein>
    <submittedName>
        <fullName evidence="9">IlGF domain-containing protein</fullName>
    </submittedName>
    <submittedName>
        <fullName evidence="8">Insulin</fullName>
    </submittedName>
</protein>
<dbReference type="Gene3D" id="1.10.100.10">
    <property type="entry name" value="Insulin-like"/>
    <property type="match status" value="1"/>
</dbReference>
<evidence type="ECO:0000313" key="9">
    <source>
        <dbReference type="EnsemblMetazoa" id="G19482.1:cds"/>
    </source>
</evidence>
<dbReference type="InterPro" id="IPR022353">
    <property type="entry name" value="Insulin_CS"/>
</dbReference>
<sequence length="176" mass="20295">MSCRNWCNSWEIMPVNRKHQIFILLCLHFTSVQSDFERVCNSQTDLRGPDPQGICGRLIPEMLHLVCGGQYYVPSKRDVSSLSHHKQDRNVDFPRYSPLEGLILGKREASMYLTSQHSRTKRNAYQGIVCECCYHGCNWFELQQYCGFRKKRNTEPDSISASSQNSGKLIDSVLNK</sequence>
<dbReference type="EMBL" id="JH818841">
    <property type="protein sequence ID" value="EKC18433.1"/>
    <property type="molecule type" value="Genomic_DNA"/>
</dbReference>
<name>K1PAH7_MAGGI</name>
<dbReference type="SMART" id="SM00078">
    <property type="entry name" value="IlGF"/>
    <property type="match status" value="1"/>
</dbReference>
<dbReference type="EnsemblMetazoa" id="G19482.4">
    <property type="protein sequence ID" value="G19482.4:cds"/>
    <property type="gene ID" value="G19482"/>
</dbReference>
<dbReference type="EnsemblMetazoa" id="G19482.1">
    <property type="protein sequence ID" value="G19482.1:cds"/>
    <property type="gene ID" value="G19482"/>
</dbReference>
<evidence type="ECO:0000256" key="4">
    <source>
        <dbReference type="ARBA" id="ARBA00023157"/>
    </source>
</evidence>
<feature type="signal peptide" evidence="6">
    <location>
        <begin position="1"/>
        <end position="34"/>
    </location>
</feature>
<dbReference type="GO" id="GO:0005576">
    <property type="term" value="C:extracellular region"/>
    <property type="evidence" value="ECO:0007669"/>
    <property type="project" value="UniProtKB-SubCell"/>
</dbReference>
<evidence type="ECO:0000313" key="8">
    <source>
        <dbReference type="EMBL" id="EKC18433.1"/>
    </source>
</evidence>
<evidence type="ECO:0000256" key="5">
    <source>
        <dbReference type="RuleBase" id="RU000406"/>
    </source>
</evidence>
<keyword evidence="2" id="KW-0165">Cleavage on pair of basic residues</keyword>
<comment type="subcellular location">
    <subcellularLocation>
        <location evidence="5">Secreted</location>
    </subcellularLocation>
</comment>
<dbReference type="OrthoDB" id="6081556at2759"/>
<dbReference type="AlphaFoldDB" id="K1PAH7"/>
<dbReference type="InterPro" id="IPR022352">
    <property type="entry name" value="Ins/IGF/rlx"/>
</dbReference>
<gene>
    <name evidence="8" type="ORF">CGI_10012542</name>
</gene>
<keyword evidence="5" id="KW-0964">Secreted</keyword>